<dbReference type="EMBL" id="JADNRY010000170">
    <property type="protein sequence ID" value="KAF9062516.1"/>
    <property type="molecule type" value="Genomic_DNA"/>
</dbReference>
<comment type="caution">
    <text evidence="1">The sequence shown here is derived from an EMBL/GenBank/DDBJ whole genome shotgun (WGS) entry which is preliminary data.</text>
</comment>
<evidence type="ECO:0000313" key="1">
    <source>
        <dbReference type="EMBL" id="KAF9062516.1"/>
    </source>
</evidence>
<protein>
    <submittedName>
        <fullName evidence="1">Uncharacterized protein</fullName>
    </submittedName>
</protein>
<reference evidence="1" key="1">
    <citation type="submission" date="2020-11" db="EMBL/GenBank/DDBJ databases">
        <authorList>
            <consortium name="DOE Joint Genome Institute"/>
            <person name="Ahrendt S."/>
            <person name="Riley R."/>
            <person name="Andreopoulos W."/>
            <person name="Labutti K."/>
            <person name="Pangilinan J."/>
            <person name="Ruiz-Duenas F.J."/>
            <person name="Barrasa J.M."/>
            <person name="Sanchez-Garcia M."/>
            <person name="Camarero S."/>
            <person name="Miyauchi S."/>
            <person name="Serrano A."/>
            <person name="Linde D."/>
            <person name="Babiker R."/>
            <person name="Drula E."/>
            <person name="Ayuso-Fernandez I."/>
            <person name="Pacheco R."/>
            <person name="Padilla G."/>
            <person name="Ferreira P."/>
            <person name="Barriuso J."/>
            <person name="Kellner H."/>
            <person name="Castanera R."/>
            <person name="Alfaro M."/>
            <person name="Ramirez L."/>
            <person name="Pisabarro A.G."/>
            <person name="Kuo A."/>
            <person name="Tritt A."/>
            <person name="Lipzen A."/>
            <person name="He G."/>
            <person name="Yan M."/>
            <person name="Ng V."/>
            <person name="Cullen D."/>
            <person name="Martin F."/>
            <person name="Rosso M.-N."/>
            <person name="Henrissat B."/>
            <person name="Hibbett D."/>
            <person name="Martinez A.T."/>
            <person name="Grigoriev I.V."/>
        </authorList>
    </citation>
    <scope>NUCLEOTIDE SEQUENCE</scope>
    <source>
        <strain evidence="1">AH 40177</strain>
    </source>
</reference>
<gene>
    <name evidence="1" type="ORF">BDP27DRAFT_1368791</name>
</gene>
<keyword evidence="2" id="KW-1185">Reference proteome</keyword>
<sequence length="189" mass="21820">MVKHIYEYTPGSVKQRDPSIAELTHRYNKLCNDMQRLLQLKTQAPRNSVAPLKIEMEGLFDLDIDDIWLDISLGYEEQDDTIPLLWLSNNQLGKQNAMQEWFNEEWQVVHASMERVGDNLPEWGPSEDKTCMHQAVHSLYGGVEAIEEFGFNYDVKSEQEAGGHLVEHLASLTISKNYRDQQSNLILEQ</sequence>
<proteinExistence type="predicted"/>
<organism evidence="1 2">
    <name type="scientific">Rhodocollybia butyracea</name>
    <dbReference type="NCBI Taxonomy" id="206335"/>
    <lineage>
        <taxon>Eukaryota</taxon>
        <taxon>Fungi</taxon>
        <taxon>Dikarya</taxon>
        <taxon>Basidiomycota</taxon>
        <taxon>Agaricomycotina</taxon>
        <taxon>Agaricomycetes</taxon>
        <taxon>Agaricomycetidae</taxon>
        <taxon>Agaricales</taxon>
        <taxon>Marasmiineae</taxon>
        <taxon>Omphalotaceae</taxon>
        <taxon>Rhodocollybia</taxon>
    </lineage>
</organism>
<dbReference type="Proteomes" id="UP000772434">
    <property type="component" value="Unassembled WGS sequence"/>
</dbReference>
<accession>A0A9P5PFN7</accession>
<evidence type="ECO:0000313" key="2">
    <source>
        <dbReference type="Proteomes" id="UP000772434"/>
    </source>
</evidence>
<name>A0A9P5PFN7_9AGAR</name>
<dbReference type="AlphaFoldDB" id="A0A9P5PFN7"/>
<dbReference type="OrthoDB" id="2976829at2759"/>